<accession>A0A0K8MEU0</accession>
<keyword evidence="2" id="KW-1185">Reference proteome</keyword>
<dbReference type="AlphaFoldDB" id="A0A0K8MEU0"/>
<proteinExistence type="predicted"/>
<evidence type="ECO:0000313" key="2">
    <source>
        <dbReference type="Proteomes" id="UP000036771"/>
    </source>
</evidence>
<comment type="caution">
    <text evidence="1">The sequence shown here is derived from an EMBL/GenBank/DDBJ whole genome shotgun (WGS) entry which is preliminary data.</text>
</comment>
<dbReference type="Proteomes" id="UP000036771">
    <property type="component" value="Unassembled WGS sequence"/>
</dbReference>
<protein>
    <submittedName>
        <fullName evidence="1">Uncharacterized protein</fullName>
    </submittedName>
</protein>
<name>A0A0K8MEU0_9PROT</name>
<evidence type="ECO:0000313" key="1">
    <source>
        <dbReference type="EMBL" id="GAO98967.1"/>
    </source>
</evidence>
<dbReference type="EMBL" id="BBVC01000109">
    <property type="protein sequence ID" value="GAO98967.1"/>
    <property type="molecule type" value="Genomic_DNA"/>
</dbReference>
<organism evidence="1 2">
    <name type="scientific">Caedimonas varicaedens</name>
    <dbReference type="NCBI Taxonomy" id="1629334"/>
    <lineage>
        <taxon>Bacteria</taxon>
        <taxon>Pseudomonadati</taxon>
        <taxon>Pseudomonadota</taxon>
        <taxon>Alphaproteobacteria</taxon>
        <taxon>Holosporales</taxon>
        <taxon>Caedimonadaceae</taxon>
        <taxon>Caedimonas</taxon>
    </lineage>
</organism>
<gene>
    <name evidence="1" type="ORF">Cva_01637</name>
</gene>
<sequence>MTARTSAPVWIVDSKNVGKSNPTYPSMKIGTQLISSYGGGDVVSQGQVTVPLSTAQITGMFANPVPILPSPGAGYAVVVTDFIFYLIAGTTPFQKGGNVELFYASGNSRKTSATGSVKAEVVNAAASTISTSNAPGLAVPATVALMANFGLTISNSTDAFTTGNGSAKVTVLYTVISL</sequence>
<reference evidence="1 2" key="1">
    <citation type="submission" date="2015-03" db="EMBL/GenBank/DDBJ databases">
        <title>Caedibacter varicaedens, whole genome shotgun sequence.</title>
        <authorList>
            <person name="Suzuki H."/>
            <person name="Dapper A.L."/>
            <person name="Gibson A.K."/>
            <person name="Jackson C."/>
            <person name="Lee H."/>
            <person name="Pejaver V.R."/>
            <person name="Doak T."/>
            <person name="Lynch M."/>
        </authorList>
    </citation>
    <scope>NUCLEOTIDE SEQUENCE [LARGE SCALE GENOMIC DNA]</scope>
</reference>